<gene>
    <name evidence="1" type="ORF">CDAR_430491</name>
</gene>
<name>A0AAV4N732_9ARAC</name>
<evidence type="ECO:0000313" key="2">
    <source>
        <dbReference type="Proteomes" id="UP001054837"/>
    </source>
</evidence>
<dbReference type="AlphaFoldDB" id="A0AAV4N732"/>
<dbReference type="Proteomes" id="UP001054837">
    <property type="component" value="Unassembled WGS sequence"/>
</dbReference>
<keyword evidence="2" id="KW-1185">Reference proteome</keyword>
<dbReference type="EMBL" id="BPLQ01001315">
    <property type="protein sequence ID" value="GIX80662.1"/>
    <property type="molecule type" value="Genomic_DNA"/>
</dbReference>
<reference evidence="1 2" key="1">
    <citation type="submission" date="2021-06" db="EMBL/GenBank/DDBJ databases">
        <title>Caerostris darwini draft genome.</title>
        <authorList>
            <person name="Kono N."/>
            <person name="Arakawa K."/>
        </authorList>
    </citation>
    <scope>NUCLEOTIDE SEQUENCE [LARGE SCALE GENOMIC DNA]</scope>
</reference>
<protein>
    <submittedName>
        <fullName evidence="1">Uncharacterized protein</fullName>
    </submittedName>
</protein>
<proteinExistence type="predicted"/>
<feature type="non-terminal residue" evidence="1">
    <location>
        <position position="1"/>
    </location>
</feature>
<organism evidence="1 2">
    <name type="scientific">Caerostris darwini</name>
    <dbReference type="NCBI Taxonomy" id="1538125"/>
    <lineage>
        <taxon>Eukaryota</taxon>
        <taxon>Metazoa</taxon>
        <taxon>Ecdysozoa</taxon>
        <taxon>Arthropoda</taxon>
        <taxon>Chelicerata</taxon>
        <taxon>Arachnida</taxon>
        <taxon>Araneae</taxon>
        <taxon>Araneomorphae</taxon>
        <taxon>Entelegynae</taxon>
        <taxon>Araneoidea</taxon>
        <taxon>Araneidae</taxon>
        <taxon>Caerostris</taxon>
    </lineage>
</organism>
<evidence type="ECO:0000313" key="1">
    <source>
        <dbReference type="EMBL" id="GIX80662.1"/>
    </source>
</evidence>
<comment type="caution">
    <text evidence="1">The sequence shown here is derived from an EMBL/GenBank/DDBJ whole genome shotgun (WGS) entry which is preliminary data.</text>
</comment>
<sequence>SLQSVTSGRSSVTILSHFPSLIPDARSRLLFNSHRMSNPGNQSPRYIAYGNLTWTHH</sequence>
<accession>A0AAV4N732</accession>